<dbReference type="InterPro" id="IPR025649">
    <property type="entry name" value="DUF4360"/>
</dbReference>
<comment type="caution">
    <text evidence="1">The sequence shown here is derived from an EMBL/GenBank/DDBJ whole genome shotgun (WGS) entry which is preliminary data.</text>
</comment>
<dbReference type="EMBL" id="JAUKUD010000004">
    <property type="protein sequence ID" value="KAK0745495.1"/>
    <property type="molecule type" value="Genomic_DNA"/>
</dbReference>
<gene>
    <name evidence="1" type="ORF">B0T18DRAFT_446263</name>
</gene>
<organism evidence="1 2">
    <name type="scientific">Schizothecium vesticola</name>
    <dbReference type="NCBI Taxonomy" id="314040"/>
    <lineage>
        <taxon>Eukaryota</taxon>
        <taxon>Fungi</taxon>
        <taxon>Dikarya</taxon>
        <taxon>Ascomycota</taxon>
        <taxon>Pezizomycotina</taxon>
        <taxon>Sordariomycetes</taxon>
        <taxon>Sordariomycetidae</taxon>
        <taxon>Sordariales</taxon>
        <taxon>Schizotheciaceae</taxon>
        <taxon>Schizothecium</taxon>
    </lineage>
</organism>
<evidence type="ECO:0000313" key="2">
    <source>
        <dbReference type="Proteomes" id="UP001172155"/>
    </source>
</evidence>
<dbReference type="Proteomes" id="UP001172155">
    <property type="component" value="Unassembled WGS sequence"/>
</dbReference>
<accession>A0AA40ETX1</accession>
<sequence>MSSTQHEDDERHKRQMKRFLDDISARRLAQWGFTLFRTAYGDETDAAFASLLEALYAGVRKTIMFRAGPGMFDDPGKEPDAELVELCERAVDMFHIRVEDDRTALEGASLEQLRDIVREVENDELAREREQEVELSGDIERRPLRLGEKRVFLVADEEVLRAVQEAKTAGRQPWVRVVDVDYEADEHKGNRRMPQYYWGWMLASTDPVYRLEQSSLIHELYALTTPIPSLRLNSMPMHESLACTFDKYHTDLYPANRSDVREKACKYEVTLRFPEGCTKGTVAVIPRGVLQLSRRFEAKFKSTYVLSPSTGSVISSPGEIVYRSDNYGAPEGSWFDWIKEHPVDVQVRVQPGGQRDYTFTADSRMLLVAPGIDPNEFGAFHMDSLDIAVRNMFVFSTLLAFAPPTVDASGYLWTNVSRFSGTLRMEVRVQMPGLSASEFNAHAAPLVTAFCNLGISLPNPLPFTSAPYSLSTTTTSFAPGNGLFASRLVPRSVFTDPAAFAKLVATVCAAVEDDYIFRGLMFSATLKVAGFPPALG</sequence>
<name>A0AA40ETX1_9PEZI</name>
<reference evidence="1" key="1">
    <citation type="submission" date="2023-06" db="EMBL/GenBank/DDBJ databases">
        <title>Genome-scale phylogeny and comparative genomics of the fungal order Sordariales.</title>
        <authorList>
            <consortium name="Lawrence Berkeley National Laboratory"/>
            <person name="Hensen N."/>
            <person name="Bonometti L."/>
            <person name="Westerberg I."/>
            <person name="Brannstrom I.O."/>
            <person name="Guillou S."/>
            <person name="Cros-Aarteil S."/>
            <person name="Calhoun S."/>
            <person name="Haridas S."/>
            <person name="Kuo A."/>
            <person name="Mondo S."/>
            <person name="Pangilinan J."/>
            <person name="Riley R."/>
            <person name="LaButti K."/>
            <person name="Andreopoulos B."/>
            <person name="Lipzen A."/>
            <person name="Chen C."/>
            <person name="Yanf M."/>
            <person name="Daum C."/>
            <person name="Ng V."/>
            <person name="Clum A."/>
            <person name="Steindorff A."/>
            <person name="Ohm R."/>
            <person name="Martin F."/>
            <person name="Silar P."/>
            <person name="Natvig D."/>
            <person name="Lalanne C."/>
            <person name="Gautier V."/>
            <person name="Ament-velasquez S.L."/>
            <person name="Kruys A."/>
            <person name="Hutchinson M.I."/>
            <person name="Powell A.J."/>
            <person name="Barry K."/>
            <person name="Miller A.N."/>
            <person name="Grigoriev I.V."/>
            <person name="Debuchy R."/>
            <person name="Gladieux P."/>
            <person name="Thoren M.H."/>
            <person name="Johannesson H."/>
        </authorList>
    </citation>
    <scope>NUCLEOTIDE SEQUENCE</scope>
    <source>
        <strain evidence="1">SMH3187-1</strain>
    </source>
</reference>
<proteinExistence type="predicted"/>
<keyword evidence="2" id="KW-1185">Reference proteome</keyword>
<evidence type="ECO:0000313" key="1">
    <source>
        <dbReference type="EMBL" id="KAK0745495.1"/>
    </source>
</evidence>
<protein>
    <submittedName>
        <fullName evidence="1">Uncharacterized protein</fullName>
    </submittedName>
</protein>
<dbReference type="AlphaFoldDB" id="A0AA40ETX1"/>
<dbReference type="Pfam" id="PF14273">
    <property type="entry name" value="DUF4360"/>
    <property type="match status" value="1"/>
</dbReference>